<feature type="domain" description="DHHA1" evidence="2">
    <location>
        <begin position="233"/>
        <end position="317"/>
    </location>
</feature>
<protein>
    <submittedName>
        <fullName evidence="3">3'-to-5' oligoribonuclease A</fullName>
    </submittedName>
</protein>
<evidence type="ECO:0000313" key="4">
    <source>
        <dbReference type="EMBL" id="AMV66322.1"/>
    </source>
</evidence>
<evidence type="ECO:0000313" key="5">
    <source>
        <dbReference type="Proteomes" id="UP000076244"/>
    </source>
</evidence>
<keyword evidence="5" id="KW-1185">Reference proteome</keyword>
<dbReference type="Proteomes" id="UP000076244">
    <property type="component" value="Chromosome"/>
</dbReference>
<dbReference type="PANTHER" id="PTHR47618">
    <property type="entry name" value="BIFUNCTIONAL OLIGORIBONUCLEASE AND PAP PHOSPHATASE NRNA"/>
    <property type="match status" value="1"/>
</dbReference>
<dbReference type="InterPro" id="IPR038763">
    <property type="entry name" value="DHH_sf"/>
</dbReference>
<dbReference type="Gene3D" id="3.10.310.30">
    <property type="match status" value="1"/>
</dbReference>
<dbReference type="EMBL" id="CP012275">
    <property type="protein sequence ID" value="AMV61803.1"/>
    <property type="molecule type" value="Genomic_DNA"/>
</dbReference>
<evidence type="ECO:0000259" key="1">
    <source>
        <dbReference type="Pfam" id="PF01368"/>
    </source>
</evidence>
<dbReference type="InterPro" id="IPR051319">
    <property type="entry name" value="Oligoribo/pAp-PDE_c-di-AMP_PDE"/>
</dbReference>
<evidence type="ECO:0000259" key="2">
    <source>
        <dbReference type="Pfam" id="PF02272"/>
    </source>
</evidence>
<dbReference type="PANTHER" id="PTHR47618:SF1">
    <property type="entry name" value="BIFUNCTIONAL OLIGORIBONUCLEASE AND PAP PHOSPHATASE NRNA"/>
    <property type="match status" value="1"/>
</dbReference>
<evidence type="ECO:0000313" key="6">
    <source>
        <dbReference type="Proteomes" id="UP000076405"/>
    </source>
</evidence>
<dbReference type="Pfam" id="PF01368">
    <property type="entry name" value="DHH"/>
    <property type="match status" value="1"/>
</dbReference>
<dbReference type="OrthoDB" id="9803668at2"/>
<dbReference type="GeneID" id="57275653"/>
<reference evidence="5 6" key="1">
    <citation type="journal article" date="2016" name="PLoS ONE">
        <title>The Identification of Novel Diagnostic Marker Genes for the Detection of Beer Spoiling Pediococcus damnosus Strains Using the BlAst Diagnostic Gene findEr.</title>
        <authorList>
            <person name="Behr J."/>
            <person name="Geissler A.J."/>
            <person name="Schmid J."/>
            <person name="Zehe A."/>
            <person name="Vogel R.F."/>
        </authorList>
    </citation>
    <scope>NUCLEOTIDE SEQUENCE [LARGE SCALE GENOMIC DNA]</scope>
    <source>
        <strain evidence="3 6">TMW 2.1533</strain>
        <strain evidence="4 5">TMW 2.1535</strain>
    </source>
</reference>
<dbReference type="KEGG" id="pdm:ADU72_0373"/>
<sequence>MKKDNEAVIHEILKTIEKYQTIIIHRHKDADPDAIGSQIGLAQALRVSYPQKNIYTVGKDEPLFDWIGPMQDVADQIYQDTLVIIVDTGSRDRISDMRWDRGAQTIKIDHHVNVDAFADINWSDESFSSASEMIYCLIYQSKGNLHLTQDGARCLYAGIVGDTGRFLYDDTSSYTLQVASELLKFGFDAPTVNRHEDDISPNVAKMVAYALQNLEIEDSGVGHIILKRDIIQKFGLSSGELDAVIPVIGRISTIQIWAIFREKSDGKYHVNLRSKGTVIIDIAKKHHGGDHPLSSGATANDLGEVQQIIEELNELVVNE</sequence>
<dbReference type="GO" id="GO:0003676">
    <property type="term" value="F:nucleic acid binding"/>
    <property type="evidence" value="ECO:0007669"/>
    <property type="project" value="InterPro"/>
</dbReference>
<dbReference type="AlphaFoldDB" id="A0A0R2HI38"/>
<dbReference type="Gene3D" id="3.90.1640.10">
    <property type="entry name" value="inorganic pyrophosphatase (n-terminal core)"/>
    <property type="match status" value="1"/>
</dbReference>
<feature type="domain" description="DDH" evidence="1">
    <location>
        <begin position="22"/>
        <end position="159"/>
    </location>
</feature>
<organism evidence="3 6">
    <name type="scientific">Pediococcus damnosus</name>
    <dbReference type="NCBI Taxonomy" id="51663"/>
    <lineage>
        <taxon>Bacteria</taxon>
        <taxon>Bacillati</taxon>
        <taxon>Bacillota</taxon>
        <taxon>Bacilli</taxon>
        <taxon>Lactobacillales</taxon>
        <taxon>Lactobacillaceae</taxon>
        <taxon>Pediococcus</taxon>
    </lineage>
</organism>
<accession>A0A0R2HI38</accession>
<dbReference type="EMBL" id="CP012288">
    <property type="protein sequence ID" value="AMV66322.1"/>
    <property type="molecule type" value="Genomic_DNA"/>
</dbReference>
<dbReference type="Pfam" id="PF02272">
    <property type="entry name" value="DHHA1"/>
    <property type="match status" value="1"/>
</dbReference>
<proteinExistence type="predicted"/>
<gene>
    <name evidence="3" type="ORF">ADU70_0303</name>
    <name evidence="4" type="ORF">ADU72_0373</name>
</gene>
<dbReference type="Proteomes" id="UP000076405">
    <property type="component" value="Chromosome"/>
</dbReference>
<evidence type="ECO:0000313" key="3">
    <source>
        <dbReference type="EMBL" id="AMV61803.1"/>
    </source>
</evidence>
<dbReference type="InterPro" id="IPR003156">
    <property type="entry name" value="DHHA1_dom"/>
</dbReference>
<dbReference type="InterPro" id="IPR001667">
    <property type="entry name" value="DDH_dom"/>
</dbReference>
<dbReference type="SUPFAM" id="SSF64182">
    <property type="entry name" value="DHH phosphoesterases"/>
    <property type="match status" value="1"/>
</dbReference>
<name>A0A0R2HI38_9LACO</name>
<dbReference type="RefSeq" id="WP_052694453.1">
    <property type="nucleotide sequence ID" value="NZ_BAAAXI010000173.1"/>
</dbReference>